<dbReference type="Pfam" id="PF07730">
    <property type="entry name" value="HisKA_3"/>
    <property type="match status" value="1"/>
</dbReference>
<evidence type="ECO:0000256" key="4">
    <source>
        <dbReference type="SAM" id="Phobius"/>
    </source>
</evidence>
<evidence type="ECO:0000313" key="7">
    <source>
        <dbReference type="Proteomes" id="UP000274843"/>
    </source>
</evidence>
<dbReference type="SUPFAM" id="SSF55874">
    <property type="entry name" value="ATPase domain of HSP90 chaperone/DNA topoisomerase II/histidine kinase"/>
    <property type="match status" value="1"/>
</dbReference>
<dbReference type="InterPro" id="IPR036890">
    <property type="entry name" value="HATPase_C_sf"/>
</dbReference>
<keyword evidence="3" id="KW-0902">Two-component regulatory system</keyword>
<dbReference type="Proteomes" id="UP000274843">
    <property type="component" value="Unassembled WGS sequence"/>
</dbReference>
<keyword evidence="1" id="KW-0808">Transferase</keyword>
<dbReference type="Pfam" id="PF02518">
    <property type="entry name" value="HATPase_c"/>
    <property type="match status" value="1"/>
</dbReference>
<evidence type="ECO:0000256" key="2">
    <source>
        <dbReference type="ARBA" id="ARBA00022777"/>
    </source>
</evidence>
<keyword evidence="2 6" id="KW-0418">Kinase</keyword>
<protein>
    <submittedName>
        <fullName evidence="6">Two-component system sensor histidine kinase DesK</fullName>
    </submittedName>
</protein>
<keyword evidence="4" id="KW-1133">Transmembrane helix</keyword>
<evidence type="ECO:0000313" key="6">
    <source>
        <dbReference type="EMBL" id="ROS39179.1"/>
    </source>
</evidence>
<feature type="transmembrane region" description="Helical" evidence="4">
    <location>
        <begin position="53"/>
        <end position="72"/>
    </location>
</feature>
<reference evidence="6 7" key="1">
    <citation type="submission" date="2018-11" db="EMBL/GenBank/DDBJ databases">
        <title>Sequencing the genomes of 1000 actinobacteria strains.</title>
        <authorList>
            <person name="Klenk H.-P."/>
        </authorList>
    </citation>
    <scope>NUCLEOTIDE SEQUENCE [LARGE SCALE GENOMIC DNA]</scope>
    <source>
        <strain evidence="6 7">DSM 44348</strain>
    </source>
</reference>
<dbReference type="InterPro" id="IPR050482">
    <property type="entry name" value="Sensor_HK_TwoCompSys"/>
</dbReference>
<feature type="transmembrane region" description="Helical" evidence="4">
    <location>
        <begin position="30"/>
        <end position="47"/>
    </location>
</feature>
<name>A0A3N2GSH7_9PSEU</name>
<dbReference type="PANTHER" id="PTHR24421">
    <property type="entry name" value="NITRATE/NITRITE SENSOR PROTEIN NARX-RELATED"/>
    <property type="match status" value="1"/>
</dbReference>
<comment type="caution">
    <text evidence="6">The sequence shown here is derived from an EMBL/GenBank/DDBJ whole genome shotgun (WGS) entry which is preliminary data.</text>
</comment>
<keyword evidence="7" id="KW-1185">Reference proteome</keyword>
<dbReference type="SMART" id="SM00387">
    <property type="entry name" value="HATPase_c"/>
    <property type="match status" value="1"/>
</dbReference>
<keyword evidence="4" id="KW-0812">Transmembrane</keyword>
<dbReference type="Gene3D" id="3.30.565.10">
    <property type="entry name" value="Histidine kinase-like ATPase, C-terminal domain"/>
    <property type="match status" value="1"/>
</dbReference>
<dbReference type="GO" id="GO:0000155">
    <property type="term" value="F:phosphorelay sensor kinase activity"/>
    <property type="evidence" value="ECO:0007669"/>
    <property type="project" value="InterPro"/>
</dbReference>
<evidence type="ECO:0000259" key="5">
    <source>
        <dbReference type="SMART" id="SM00387"/>
    </source>
</evidence>
<sequence length="376" mass="40932">MGRSTVAEDRTQWWNEHAAGRPRPRFARRWPLAGTIFYLASAVPVGQRLDPQLIVLLVAYGLCYVTFPYFLLSHRRMRVRLPFALLMLVLGWAVLLQGASIYMLLYATLAIAMSMPAGWVLVFDGAAVAGCGLLLLVHNDVRGTPSDIGTVVGITTAMFFMGRLAQTVRRLRRANEEIAALAVSAERERLARDLHDILGHSLTTIAVKAGLARRLIETASDEERAVTEIREVEALARSALTDVRATVSEYREVSLSAELVGARAALRAAEIDAELPSAVDNVRPELQSAFGYVLREAVTNVLRHSGAGRVKVRLGRNWLEISDDGRGTEPAAAGNGLRGLAERLAQLGGTLQVRARPGEGFQLRAEVPAAKPVEVS</sequence>
<feature type="transmembrane region" description="Helical" evidence="4">
    <location>
        <begin position="117"/>
        <end position="136"/>
    </location>
</feature>
<dbReference type="Gene3D" id="1.20.5.1930">
    <property type="match status" value="1"/>
</dbReference>
<proteinExistence type="predicted"/>
<evidence type="ECO:0000256" key="1">
    <source>
        <dbReference type="ARBA" id="ARBA00022679"/>
    </source>
</evidence>
<dbReference type="AlphaFoldDB" id="A0A3N2GSH7"/>
<dbReference type="InterPro" id="IPR011712">
    <property type="entry name" value="Sig_transdc_His_kin_sub3_dim/P"/>
</dbReference>
<keyword evidence="4" id="KW-0472">Membrane</keyword>
<dbReference type="EMBL" id="RKHY01000001">
    <property type="protein sequence ID" value="ROS39179.1"/>
    <property type="molecule type" value="Genomic_DNA"/>
</dbReference>
<feature type="domain" description="Histidine kinase/HSP90-like ATPase" evidence="5">
    <location>
        <begin position="285"/>
        <end position="371"/>
    </location>
</feature>
<accession>A0A3N2GSH7</accession>
<dbReference type="CDD" id="cd16917">
    <property type="entry name" value="HATPase_UhpB-NarQ-NarX-like"/>
    <property type="match status" value="1"/>
</dbReference>
<feature type="transmembrane region" description="Helical" evidence="4">
    <location>
        <begin position="148"/>
        <end position="165"/>
    </location>
</feature>
<dbReference type="GO" id="GO:0046983">
    <property type="term" value="F:protein dimerization activity"/>
    <property type="evidence" value="ECO:0007669"/>
    <property type="project" value="InterPro"/>
</dbReference>
<gene>
    <name evidence="6" type="ORF">EDD35_1476</name>
</gene>
<evidence type="ECO:0000256" key="3">
    <source>
        <dbReference type="ARBA" id="ARBA00023012"/>
    </source>
</evidence>
<feature type="transmembrane region" description="Helical" evidence="4">
    <location>
        <begin position="84"/>
        <end position="105"/>
    </location>
</feature>
<dbReference type="InterPro" id="IPR003594">
    <property type="entry name" value="HATPase_dom"/>
</dbReference>
<dbReference type="PANTHER" id="PTHR24421:SF63">
    <property type="entry name" value="SENSOR HISTIDINE KINASE DESK"/>
    <property type="match status" value="1"/>
</dbReference>
<organism evidence="6 7">
    <name type="scientific">Amycolatopsis thermoflava</name>
    <dbReference type="NCBI Taxonomy" id="84480"/>
    <lineage>
        <taxon>Bacteria</taxon>
        <taxon>Bacillati</taxon>
        <taxon>Actinomycetota</taxon>
        <taxon>Actinomycetes</taxon>
        <taxon>Pseudonocardiales</taxon>
        <taxon>Pseudonocardiaceae</taxon>
        <taxon>Amycolatopsis</taxon>
        <taxon>Amycolatopsis methanolica group</taxon>
    </lineage>
</organism>
<dbReference type="GO" id="GO:0016020">
    <property type="term" value="C:membrane"/>
    <property type="evidence" value="ECO:0007669"/>
    <property type="project" value="InterPro"/>
</dbReference>